<dbReference type="Pfam" id="PF01041">
    <property type="entry name" value="DegT_DnrJ_EryC1"/>
    <property type="match status" value="1"/>
</dbReference>
<dbReference type="OrthoDB" id="5342089at2"/>
<dbReference type="Proteomes" id="UP000192602">
    <property type="component" value="Unassembled WGS sequence"/>
</dbReference>
<proteinExistence type="predicted"/>
<accession>A0A1W1WQL4</accession>
<dbReference type="SUPFAM" id="SSF53383">
    <property type="entry name" value="PLP-dependent transferases"/>
    <property type="match status" value="1"/>
</dbReference>
<gene>
    <name evidence="1" type="ORF">SAMN05660197_0254</name>
</gene>
<dbReference type="STRING" id="1069081.SAMN05660197_0254"/>
<dbReference type="InterPro" id="IPR015424">
    <property type="entry name" value="PyrdxlP-dep_Trfase"/>
</dbReference>
<protein>
    <submittedName>
        <fullName evidence="1">Predicted pyridoxal phosphate-dependent enzyme apparently involved in regulation of cell wall biogenesis</fullName>
    </submittedName>
</protein>
<evidence type="ECO:0000313" key="1">
    <source>
        <dbReference type="EMBL" id="SMC08502.1"/>
    </source>
</evidence>
<reference evidence="2" key="1">
    <citation type="submission" date="2017-04" db="EMBL/GenBank/DDBJ databases">
        <authorList>
            <person name="Varghese N."/>
            <person name="Submissions S."/>
        </authorList>
    </citation>
    <scope>NUCLEOTIDE SEQUENCE [LARGE SCALE GENOMIC DNA]</scope>
    <source>
        <strain evidence="2">DSM 16512</strain>
    </source>
</reference>
<dbReference type="EMBL" id="FWWZ01000001">
    <property type="protein sequence ID" value="SMC08502.1"/>
    <property type="molecule type" value="Genomic_DNA"/>
</dbReference>
<name>A0A1W1WQL4_9BACT</name>
<organism evidence="1 2">
    <name type="scientific">Nitratiruptor tergarcus DSM 16512</name>
    <dbReference type="NCBI Taxonomy" id="1069081"/>
    <lineage>
        <taxon>Bacteria</taxon>
        <taxon>Pseudomonadati</taxon>
        <taxon>Campylobacterota</taxon>
        <taxon>Epsilonproteobacteria</taxon>
        <taxon>Nautiliales</taxon>
        <taxon>Nitratiruptoraceae</taxon>
        <taxon>Nitratiruptor</taxon>
    </lineage>
</organism>
<dbReference type="RefSeq" id="WP_084274780.1">
    <property type="nucleotide sequence ID" value="NZ_AP026671.1"/>
</dbReference>
<evidence type="ECO:0000313" key="2">
    <source>
        <dbReference type="Proteomes" id="UP000192602"/>
    </source>
</evidence>
<dbReference type="Gene3D" id="3.90.1150.10">
    <property type="entry name" value="Aspartate Aminotransferase, domain 1"/>
    <property type="match status" value="1"/>
</dbReference>
<keyword evidence="2" id="KW-1185">Reference proteome</keyword>
<dbReference type="InterPro" id="IPR015422">
    <property type="entry name" value="PyrdxlP-dep_Trfase_small"/>
</dbReference>
<dbReference type="AlphaFoldDB" id="A0A1W1WQL4"/>
<dbReference type="InterPro" id="IPR000653">
    <property type="entry name" value="DegT/StrS_aminotransferase"/>
</dbReference>
<sequence>MQLYVSNIQILYMAILHALGRKEVRLNPISPTFFANVAKMLGIDIIYTDGKLDFSSDADIVHNFYESFTPQALVVFQNHGENIGSAKVFVKKNGPCVVAEFFDEELYVKCKLFLEGGIKRGRLWNYDVIALGIKEHAQPCKIEELEGKIQKSNETLAYLHKSFAGNPYFDMVPMGSKTLKEEFPILLKPSLYCPKEDIYQELQERGVEVKVRFKPLYRLTLFKSEPLAVSEEIYKALLTLPLRTNIAKPLMEVLEKYRYRGCSF</sequence>